<proteinExistence type="predicted"/>
<feature type="compositionally biased region" description="Basic residues" evidence="1">
    <location>
        <begin position="44"/>
        <end position="53"/>
    </location>
</feature>
<protein>
    <submittedName>
        <fullName evidence="2">Uncharacterized protein</fullName>
    </submittedName>
</protein>
<reference evidence="2 3" key="1">
    <citation type="submission" date="2024-05" db="EMBL/GenBank/DDBJ databases">
        <title>Burkholderia sp. Nov. a novel bacteria isolated from rhizosphere soil of Camellia sinensis.</title>
        <authorList>
            <person name="Dong Y."/>
        </authorList>
    </citation>
    <scope>NUCLEOTIDE SEQUENCE [LARGE SCALE GENOMIC DNA]</scope>
    <source>
        <strain evidence="2 3">GS2Y</strain>
    </source>
</reference>
<keyword evidence="3" id="KW-1185">Reference proteome</keyword>
<evidence type="ECO:0000256" key="1">
    <source>
        <dbReference type="SAM" id="MobiDB-lite"/>
    </source>
</evidence>
<dbReference type="RefSeq" id="WP_193098669.1">
    <property type="nucleotide sequence ID" value="NZ_JBCPYA010000017.1"/>
</dbReference>
<organism evidence="2 3">
    <name type="scientific">Burkholderia theae</name>
    <dbReference type="NCBI Taxonomy" id="3143496"/>
    <lineage>
        <taxon>Bacteria</taxon>
        <taxon>Pseudomonadati</taxon>
        <taxon>Pseudomonadota</taxon>
        <taxon>Betaproteobacteria</taxon>
        <taxon>Burkholderiales</taxon>
        <taxon>Burkholderiaceae</taxon>
        <taxon>Burkholderia</taxon>
    </lineage>
</organism>
<name>A0ABU9WS39_9BURK</name>
<dbReference type="EMBL" id="JBCPYA010000017">
    <property type="protein sequence ID" value="MEN2474376.1"/>
    <property type="molecule type" value="Genomic_DNA"/>
</dbReference>
<gene>
    <name evidence="2" type="ORF">VOI36_31155</name>
</gene>
<feature type="compositionally biased region" description="Basic and acidic residues" evidence="1">
    <location>
        <begin position="33"/>
        <end position="43"/>
    </location>
</feature>
<comment type="caution">
    <text evidence="2">The sequence shown here is derived from an EMBL/GenBank/DDBJ whole genome shotgun (WGS) entry which is preliminary data.</text>
</comment>
<dbReference type="Proteomes" id="UP001466933">
    <property type="component" value="Unassembled WGS sequence"/>
</dbReference>
<evidence type="ECO:0000313" key="2">
    <source>
        <dbReference type="EMBL" id="MEN2474376.1"/>
    </source>
</evidence>
<accession>A0ABU9WS39</accession>
<feature type="region of interest" description="Disordered" evidence="1">
    <location>
        <begin position="33"/>
        <end position="53"/>
    </location>
</feature>
<evidence type="ECO:0000313" key="3">
    <source>
        <dbReference type="Proteomes" id="UP001466933"/>
    </source>
</evidence>
<sequence>MLTSMNDKGGYARLAWLSHRPLAGTVMMERLSHPDDSAAEKSSPHKGRFMLAS</sequence>